<evidence type="ECO:0000313" key="3">
    <source>
        <dbReference type="Proteomes" id="UP000444721"/>
    </source>
</evidence>
<dbReference type="AlphaFoldDB" id="A0A6A5BKA2"/>
<dbReference type="Proteomes" id="UP000444721">
    <property type="component" value="Unassembled WGS sequence"/>
</dbReference>
<evidence type="ECO:0000256" key="1">
    <source>
        <dbReference type="SAM" id="MobiDB-lite"/>
    </source>
</evidence>
<sequence length="699" mass="77279">MIPHSSVNRNSSTFSISTTTQNFPFSHPQQQSHGPPFQKQKPFDLTTTTRSTVNTTNTINTTTASTTVNYLSDWMPQKKPNSITTFSSSSSSGSVCQPTEVSSSTTTWSLVSPRMSSRSPHDSTNTPTVSSDMATTMGGEGSEFIHTNHMMMMTRPNINTSVTTTTTIPTTSSQNINHHHQVLPDLYNSSINGMSDGHQMFVSNFGSTPPINTSTTNEPSSSVSSIPMHPLNILDSHSVDELVKNILNHLPMTTLLKAQQCGWVSPMLSSCQNSNLNSTTSTHPVCGNMNVHSFAPSQNNHHHETDTPLACHPLMAMMHSVMNQTFQFSNINSNSPQQSTNDEVHSLPTYLNDIRHHLPSQPSLVPSFEFKSSTATTTCPFFINDHNERCKDFSFGHNTLTNDDIETCIVGDESFNRLVHAIGGSEVCNFTHSLFQCSSQSQQHFQRENESVWTSNVVDHNKEHQQGYLSPRQSCENPTASSSSVQALVTTDSCHHSKTLSTATSDHPIASFDRSPFPNQIPSVCNHNHLIPQITVSQSSPSTPEPKLILKSSPPCKIEKPSRRRRSNASHSTATSSGSSSSSSSEQRPLLSSSPKSASKKQKKLVFKISSTHQEQHALDQKLVNISEETLRAIVMRSKSPKTEQRKRGRPKKSEPLNSQTAVLKLTFYDNCYEDLNVLYRDVDEECEEELAEREQAKK</sequence>
<reference evidence="2 3" key="1">
    <citation type="journal article" date="2019" name="Sci. Rep.">
        <title>Nanopore sequencing improves the draft genome of the human pathogenic amoeba Naegleria fowleri.</title>
        <authorList>
            <person name="Liechti N."/>
            <person name="Schurch N."/>
            <person name="Bruggmann R."/>
            <person name="Wittwer M."/>
        </authorList>
    </citation>
    <scope>NUCLEOTIDE SEQUENCE [LARGE SCALE GENOMIC DNA]</scope>
    <source>
        <strain evidence="2 3">ATCC 30894</strain>
    </source>
</reference>
<feature type="compositionally biased region" description="Low complexity" evidence="1">
    <location>
        <begin position="569"/>
        <end position="597"/>
    </location>
</feature>
<dbReference type="GeneID" id="68109461"/>
<feature type="compositionally biased region" description="Polar residues" evidence="1">
    <location>
        <begin position="1"/>
        <end position="33"/>
    </location>
</feature>
<feature type="compositionally biased region" description="Polar residues" evidence="1">
    <location>
        <begin position="114"/>
        <end position="134"/>
    </location>
</feature>
<dbReference type="OrthoDB" id="10663352at2759"/>
<feature type="region of interest" description="Disordered" evidence="1">
    <location>
        <begin position="536"/>
        <end position="604"/>
    </location>
</feature>
<name>A0A6A5BKA2_NAEFO</name>
<dbReference type="EMBL" id="VFQX01000029">
    <property type="protein sequence ID" value="KAF0978423.1"/>
    <property type="molecule type" value="Genomic_DNA"/>
</dbReference>
<organism evidence="2 3">
    <name type="scientific">Naegleria fowleri</name>
    <name type="common">Brain eating amoeba</name>
    <dbReference type="NCBI Taxonomy" id="5763"/>
    <lineage>
        <taxon>Eukaryota</taxon>
        <taxon>Discoba</taxon>
        <taxon>Heterolobosea</taxon>
        <taxon>Tetramitia</taxon>
        <taxon>Eutetramitia</taxon>
        <taxon>Vahlkampfiidae</taxon>
        <taxon>Naegleria</taxon>
    </lineage>
</organism>
<comment type="caution">
    <text evidence="2">The sequence shown here is derived from an EMBL/GenBank/DDBJ whole genome shotgun (WGS) entry which is preliminary data.</text>
</comment>
<feature type="region of interest" description="Disordered" evidence="1">
    <location>
        <begin position="1"/>
        <end position="43"/>
    </location>
</feature>
<accession>A0A6A5BKA2</accession>
<feature type="compositionally biased region" description="Low complexity" evidence="1">
    <location>
        <begin position="87"/>
        <end position="112"/>
    </location>
</feature>
<dbReference type="VEuPathDB" id="AmoebaDB:NfTy_043110"/>
<protein>
    <submittedName>
        <fullName evidence="2">Uncharacterized protein</fullName>
    </submittedName>
</protein>
<dbReference type="RefSeq" id="XP_044563136.1">
    <property type="nucleotide sequence ID" value="XM_044705416.1"/>
</dbReference>
<dbReference type="VEuPathDB" id="AmoebaDB:NF0105240"/>
<proteinExistence type="predicted"/>
<dbReference type="VEuPathDB" id="AmoebaDB:FDP41_002243"/>
<gene>
    <name evidence="2" type="ORF">FDP41_002243</name>
</gene>
<feature type="region of interest" description="Disordered" evidence="1">
    <location>
        <begin position="635"/>
        <end position="658"/>
    </location>
</feature>
<keyword evidence="3" id="KW-1185">Reference proteome</keyword>
<feature type="region of interest" description="Disordered" evidence="1">
    <location>
        <begin position="81"/>
        <end position="141"/>
    </location>
</feature>
<evidence type="ECO:0000313" key="2">
    <source>
        <dbReference type="EMBL" id="KAF0978423.1"/>
    </source>
</evidence>